<evidence type="ECO:0000256" key="8">
    <source>
        <dbReference type="ARBA" id="ARBA00022777"/>
    </source>
</evidence>
<feature type="compositionally biased region" description="Polar residues" evidence="12">
    <location>
        <begin position="1115"/>
        <end position="1127"/>
    </location>
</feature>
<evidence type="ECO:0000256" key="7">
    <source>
        <dbReference type="ARBA" id="ARBA00022741"/>
    </source>
</evidence>
<keyword evidence="9 13" id="KW-1133">Transmembrane helix</keyword>
<evidence type="ECO:0000256" key="1">
    <source>
        <dbReference type="ARBA" id="ARBA00004141"/>
    </source>
</evidence>
<dbReference type="SUPFAM" id="SSF57774">
    <property type="entry name" value="Microbial and mitochondrial ADK, insert 'zinc finger' domain"/>
    <property type="match status" value="2"/>
</dbReference>
<dbReference type="NCBIfam" id="TIGR01351">
    <property type="entry name" value="adk"/>
    <property type="match status" value="3"/>
</dbReference>
<reference evidence="14 15" key="1">
    <citation type="submission" date="2018-08" db="EMBL/GenBank/DDBJ databases">
        <title>Aphanomyces genome sequencing and annotation.</title>
        <authorList>
            <person name="Minardi D."/>
            <person name="Oidtmann B."/>
            <person name="Van Der Giezen M."/>
            <person name="Studholme D.J."/>
        </authorList>
    </citation>
    <scope>NUCLEOTIDE SEQUENCE [LARGE SCALE GENOMIC DNA]</scope>
    <source>
        <strain evidence="14 15">197901</strain>
    </source>
</reference>
<evidence type="ECO:0000256" key="2">
    <source>
        <dbReference type="ARBA" id="ARBA00007015"/>
    </source>
</evidence>
<evidence type="ECO:0000256" key="9">
    <source>
        <dbReference type="ARBA" id="ARBA00022989"/>
    </source>
</evidence>
<evidence type="ECO:0000256" key="13">
    <source>
        <dbReference type="SAM" id="Phobius"/>
    </source>
</evidence>
<feature type="compositionally biased region" description="Basic and acidic residues" evidence="12">
    <location>
        <begin position="1653"/>
        <end position="1662"/>
    </location>
</feature>
<dbReference type="InterPro" id="IPR027417">
    <property type="entry name" value="P-loop_NTPase"/>
</dbReference>
<dbReference type="Pfam" id="PF03092">
    <property type="entry name" value="BT1"/>
    <property type="match status" value="1"/>
</dbReference>
<feature type="transmembrane region" description="Helical" evidence="13">
    <location>
        <begin position="250"/>
        <end position="269"/>
    </location>
</feature>
<feature type="compositionally biased region" description="Basic and acidic residues" evidence="12">
    <location>
        <begin position="1697"/>
        <end position="1707"/>
    </location>
</feature>
<comment type="caution">
    <text evidence="14">The sequence shown here is derived from an EMBL/GenBank/DDBJ whole genome shotgun (WGS) entry which is preliminary data.</text>
</comment>
<evidence type="ECO:0000256" key="3">
    <source>
        <dbReference type="ARBA" id="ARBA00007220"/>
    </source>
</evidence>
<keyword evidence="10 13" id="KW-0472">Membrane</keyword>
<comment type="similarity">
    <text evidence="2">Belongs to the major facilitator superfamily. Folate-biopterin transporter (TC 2.A.71) family.</text>
</comment>
<dbReference type="Gene3D" id="1.20.1250.20">
    <property type="entry name" value="MFS general substrate transporter like domains"/>
    <property type="match status" value="1"/>
</dbReference>
<dbReference type="SUPFAM" id="SSF103473">
    <property type="entry name" value="MFS general substrate transporter"/>
    <property type="match status" value="1"/>
</dbReference>
<dbReference type="VEuPathDB" id="FungiDB:H257_00221"/>
<feature type="region of interest" description="Disordered" evidence="12">
    <location>
        <begin position="1115"/>
        <end position="1138"/>
    </location>
</feature>
<evidence type="ECO:0000256" key="11">
    <source>
        <dbReference type="SAM" id="Coils"/>
    </source>
</evidence>
<evidence type="ECO:0000313" key="14">
    <source>
        <dbReference type="EMBL" id="RHY79449.1"/>
    </source>
</evidence>
<comment type="similarity">
    <text evidence="3">Belongs to the adenylate kinase family.</text>
</comment>
<accession>A0A397EI30</accession>
<feature type="transmembrane region" description="Helical" evidence="13">
    <location>
        <begin position="134"/>
        <end position="158"/>
    </location>
</feature>
<dbReference type="InterPro" id="IPR000850">
    <property type="entry name" value="Adenylat/UMP-CMP_kin"/>
</dbReference>
<dbReference type="GO" id="GO:0005524">
    <property type="term" value="F:ATP binding"/>
    <property type="evidence" value="ECO:0007669"/>
    <property type="project" value="InterPro"/>
</dbReference>
<feature type="transmembrane region" description="Helical" evidence="13">
    <location>
        <begin position="474"/>
        <end position="496"/>
    </location>
</feature>
<feature type="transmembrane region" description="Helical" evidence="13">
    <location>
        <begin position="348"/>
        <end position="367"/>
    </location>
</feature>
<organism evidence="14 15">
    <name type="scientific">Aphanomyces astaci</name>
    <name type="common">Crayfish plague agent</name>
    <dbReference type="NCBI Taxonomy" id="112090"/>
    <lineage>
        <taxon>Eukaryota</taxon>
        <taxon>Sar</taxon>
        <taxon>Stramenopiles</taxon>
        <taxon>Oomycota</taxon>
        <taxon>Saprolegniomycetes</taxon>
        <taxon>Saprolegniales</taxon>
        <taxon>Verrucalvaceae</taxon>
        <taxon>Aphanomyces</taxon>
    </lineage>
</organism>
<evidence type="ECO:0008006" key="16">
    <source>
        <dbReference type="Google" id="ProtNLM"/>
    </source>
</evidence>
<keyword evidence="5" id="KW-0808">Transferase</keyword>
<evidence type="ECO:0000256" key="5">
    <source>
        <dbReference type="ARBA" id="ARBA00022679"/>
    </source>
</evidence>
<dbReference type="InterPro" id="IPR039309">
    <property type="entry name" value="BT1"/>
</dbReference>
<dbReference type="InterPro" id="IPR006259">
    <property type="entry name" value="Adenyl_kin_sub"/>
</dbReference>
<evidence type="ECO:0000256" key="12">
    <source>
        <dbReference type="SAM" id="MobiDB-lite"/>
    </source>
</evidence>
<feature type="transmembrane region" description="Helical" evidence="13">
    <location>
        <begin position="201"/>
        <end position="229"/>
    </location>
</feature>
<keyword evidence="7" id="KW-0547">Nucleotide-binding</keyword>
<feature type="region of interest" description="Disordered" evidence="12">
    <location>
        <begin position="1638"/>
        <end position="1666"/>
    </location>
</feature>
<feature type="region of interest" description="Disordered" evidence="12">
    <location>
        <begin position="1697"/>
        <end position="1718"/>
    </location>
</feature>
<dbReference type="Proteomes" id="UP000266196">
    <property type="component" value="Unassembled WGS sequence"/>
</dbReference>
<dbReference type="GO" id="GO:0016020">
    <property type="term" value="C:membrane"/>
    <property type="evidence" value="ECO:0007669"/>
    <property type="project" value="UniProtKB-SubCell"/>
</dbReference>
<feature type="transmembrane region" description="Helical" evidence="13">
    <location>
        <begin position="388"/>
        <end position="418"/>
    </location>
</feature>
<dbReference type="Gene3D" id="3.40.50.300">
    <property type="entry name" value="P-loop containing nucleotide triphosphate hydrolases"/>
    <property type="match status" value="4"/>
</dbReference>
<feature type="region of interest" description="Disordered" evidence="12">
    <location>
        <begin position="858"/>
        <end position="904"/>
    </location>
</feature>
<dbReference type="GO" id="GO:0004017">
    <property type="term" value="F:AMP kinase activity"/>
    <property type="evidence" value="ECO:0007669"/>
    <property type="project" value="InterPro"/>
</dbReference>
<evidence type="ECO:0000313" key="15">
    <source>
        <dbReference type="Proteomes" id="UP000266196"/>
    </source>
</evidence>
<dbReference type="HAMAP" id="MF_00235">
    <property type="entry name" value="Adenylate_kinase_Adk"/>
    <property type="match status" value="4"/>
</dbReference>
<feature type="transmembrane region" description="Helical" evidence="13">
    <location>
        <begin position="289"/>
        <end position="309"/>
    </location>
</feature>
<feature type="compositionally biased region" description="Basic residues" evidence="12">
    <location>
        <begin position="1128"/>
        <end position="1138"/>
    </location>
</feature>
<feature type="transmembrane region" description="Helical" evidence="13">
    <location>
        <begin position="430"/>
        <end position="453"/>
    </location>
</feature>
<proteinExistence type="inferred from homology"/>
<keyword evidence="11" id="KW-0175">Coiled coil</keyword>
<dbReference type="InterPro" id="IPR036193">
    <property type="entry name" value="ADK_active_lid_dom_sf"/>
</dbReference>
<feature type="transmembrane region" description="Helical" evidence="13">
    <location>
        <begin position="321"/>
        <end position="342"/>
    </location>
</feature>
<gene>
    <name evidence="14" type="ORF">DYB31_001440</name>
</gene>
<keyword evidence="6 13" id="KW-0812">Transmembrane</keyword>
<feature type="coiled-coil region" evidence="11">
    <location>
        <begin position="1852"/>
        <end position="1886"/>
    </location>
</feature>
<feature type="transmembrane region" description="Helical" evidence="13">
    <location>
        <begin position="41"/>
        <end position="61"/>
    </location>
</feature>
<dbReference type="SUPFAM" id="SSF52540">
    <property type="entry name" value="P-loop containing nucleoside triphosphate hydrolases"/>
    <property type="match status" value="4"/>
</dbReference>
<keyword evidence="8" id="KW-0418">Kinase</keyword>
<dbReference type="InterPro" id="IPR033690">
    <property type="entry name" value="Adenylat_kinase_CS"/>
</dbReference>
<dbReference type="InterPro" id="IPR036259">
    <property type="entry name" value="MFS_trans_sf"/>
</dbReference>
<feature type="region of interest" description="Disordered" evidence="12">
    <location>
        <begin position="1593"/>
        <end position="1623"/>
    </location>
</feature>
<dbReference type="PROSITE" id="PS00113">
    <property type="entry name" value="ADENYLATE_KINASE"/>
    <property type="match status" value="3"/>
</dbReference>
<feature type="transmembrane region" description="Helical" evidence="13">
    <location>
        <begin position="109"/>
        <end position="128"/>
    </location>
</feature>
<keyword evidence="4" id="KW-0813">Transport</keyword>
<feature type="compositionally biased region" description="Polar residues" evidence="12">
    <location>
        <begin position="869"/>
        <end position="888"/>
    </location>
</feature>
<dbReference type="PRINTS" id="PR00094">
    <property type="entry name" value="ADENYLTKNASE"/>
</dbReference>
<evidence type="ECO:0000256" key="10">
    <source>
        <dbReference type="ARBA" id="ARBA00023136"/>
    </source>
</evidence>
<comment type="subcellular location">
    <subcellularLocation>
        <location evidence="1">Membrane</location>
        <topology evidence="1">Multi-pass membrane protein</topology>
    </subcellularLocation>
</comment>
<sequence length="1950" mass="214350">MEVEYHSFEIDHVLPRKGVATDAAGKASRESSSSLWALSNIAIPLNYICIGLIITFPNAFIEYYPRQLGASDSQLSTIGVVRNLPWTFKVLYGVLADVFPIAGHRFKPYMVLGYAIASIFNLLLAQYADNMSVITFTTLLFFSMLGLIMVDVMADALLTYKAMAEPEGSRGHIQGTIYMLRFLTETVGYWGGSILSNRDSWGWGLSMGQCFGLLALLPVVTILPFLYFMDEPVVVTVLPFRGQMAMIWKMLCLRATWQPLSFIVLYHTLHTYNAAWGNFLQVRYAFNAFEYGSMAAVGSTVGFLGVFVYKRYLLDGGHWHFVYTFASVVIAIFSVANIVLVFRLNEPLGLPAYWFAMGDSAIMKFAYGVQYLPSAIMFTRVCPEGQEAVAYALLTGFSNLSGGFASTISNALLGIWPVQLEDMKAGEIDGIWKLTVVTSIIRLLALPFIPYLLPNSIEALDRLKQPHLASRVGGACAVAIYAFGFVWVVIVSFLAITSPCLQLVGDVIAEDLPPMEITPLSTIVPMSYVFDDVEHRTISGIIHLQYQVRRRQSCRRNLAKSSRVPLATTDAELREWHGAARGKVHSSEPDSSPIVVISPKYPPRRPQQQQQQHPLRLVICGPPAGGKGTQCERLVEKYGVVHLSTGDMLRAAIQVNSNTGLRAKQFMDAGTLVPDDLIVHVILERLQAPDCAQKGWLLDGFPRTPVQAKAMVDAGIVPDLVLVLHVPDDEVVARISGRRVDLTTGKTYHVTFNPPPPGVDVVQRSDDNEETIRVRLATYHANCDAVVDTFVPLSTILHVDGMLPKLDVVTQVDTGIQAIPTGVSTSPFKRQGLVEGEAKGFRSPKPQISFKEHHELMESPRPSGLRQISGKSTPRSTKLQAKIASTSDVPPLYESKPKNIQKQSSPIKTIAAPPKLVLCAPPAGGKGTQCDLLVRQFGMVHLSTGDMLRAAIKAGTDVGLQAKAFMDAGNLVPDELIIHAVLDRLKQPDCVERGWLLDGFPRSAGQAQAMLDGGISPSLVVVLNVPDDEVVSRIAGRRLDPATGKSYHVEFNPPPESVEVVQRSDDTEETIRVRLATYHEHCGAVVDSFAAICRRLTVDGSLPKEDIASQIVQAMTSPGKNTKPSNPRQHHRDKSSMKHPLRLVICGPPAGGKGTQCERLVEKYGVVHLSTGDMLRAAIQVNSNTGLRAKQFMDAGTLVPDDLIVHVILERLQAPDCAQKGWLLDGFPRTPVQAKAMVDAGIVPDLVLVLHVPDDEVVARISGRRVDLTTGKTYHVTFNPPPPGVDVVQRSDDNEETIRVRLATYHANCDAVVDTFVPLSTILHVDGMLPKPDVVKSVDTAIEVVQTIARKGGGYAEEELSLSESDHLRLAKKAVLRHAAVASQTHQPPTVAVLGPPGSGKSYHCHWLHEHLGVVHFSVGEMLRRSIDAETRVGVKAKVYVEVGDVVPDSLIVGTTVEILRARECRTNGWALDGFPRTSGQAKALVEHDIVPDIVVVLDVVDDNEVVHRISGRRFDPVTDHTYHVTFDPPPPGVDVKLRTDDTEGAVRLSLAQYRAHCVDIEAVLAAHTKVVHVDGCLSKAQVHAHLSRLFPSLKAKGKHPTQPSGLRPPRGFHHGHHPTSLMKAASSLKPLKLPPTVLAAYSPPKTNRPKSTHNDDDDKAVADTSAATDDDIQAALAELHEIQVENVRLKQLFLDTSKHPSKEGMSKPRQGNRGGGDREYDVVLEQLASEKKSLQRVTKRQKESIDANEWETLLQKTMTELDIMRKKIQACKKSHAVVSDDEEAKWKAVQCRHEQLKTTWRQLNQPDSVTATEKTNAKLKLLKREKTLQRTDEGYYLQKAIHVQATTTHEVHRMQKQTARLQEAIAMAQSQLDTCAAECSELQRQINTKQGAFLPKLPNAKAVHPPVPTRVQSHASLPPIAVKKPHTGCDVPKKRMAVPPLIHTSRDKY</sequence>
<protein>
    <recommendedName>
        <fullName evidence="16">Adenylate kinase</fullName>
    </recommendedName>
</protein>
<evidence type="ECO:0000256" key="6">
    <source>
        <dbReference type="ARBA" id="ARBA00022692"/>
    </source>
</evidence>
<evidence type="ECO:0000256" key="4">
    <source>
        <dbReference type="ARBA" id="ARBA00022448"/>
    </source>
</evidence>
<dbReference type="EMBL" id="QUTE01023922">
    <property type="protein sequence ID" value="RHY79449.1"/>
    <property type="molecule type" value="Genomic_DNA"/>
</dbReference>
<dbReference type="PANTHER" id="PTHR23359">
    <property type="entry name" value="NUCLEOTIDE KINASE"/>
    <property type="match status" value="1"/>
</dbReference>
<name>A0A397EI30_APHAT</name>
<dbReference type="CDD" id="cd01428">
    <property type="entry name" value="ADK"/>
    <property type="match status" value="4"/>
</dbReference>
<dbReference type="Pfam" id="PF00406">
    <property type="entry name" value="ADK"/>
    <property type="match status" value="4"/>
</dbReference>